<evidence type="ECO:0008006" key="3">
    <source>
        <dbReference type="Google" id="ProtNLM"/>
    </source>
</evidence>
<gene>
    <name evidence="1" type="ORF">RxyAA322_23190</name>
</gene>
<organism evidence="1 2">
    <name type="scientific">Rubrobacter xylanophilus</name>
    <dbReference type="NCBI Taxonomy" id="49319"/>
    <lineage>
        <taxon>Bacteria</taxon>
        <taxon>Bacillati</taxon>
        <taxon>Actinomycetota</taxon>
        <taxon>Rubrobacteria</taxon>
        <taxon>Rubrobacterales</taxon>
        <taxon>Rubrobacteraceae</taxon>
        <taxon>Rubrobacter</taxon>
    </lineage>
</organism>
<dbReference type="EMBL" id="AP019791">
    <property type="protein sequence ID" value="BBL80465.1"/>
    <property type="molecule type" value="Genomic_DNA"/>
</dbReference>
<accession>A0A510HMC2</accession>
<proteinExistence type="predicted"/>
<evidence type="ECO:0000313" key="2">
    <source>
        <dbReference type="Proteomes" id="UP000318065"/>
    </source>
</evidence>
<dbReference type="Proteomes" id="UP000318065">
    <property type="component" value="Chromosome"/>
</dbReference>
<name>A0A510HMC2_9ACTN</name>
<evidence type="ECO:0000313" key="1">
    <source>
        <dbReference type="EMBL" id="BBL80465.1"/>
    </source>
</evidence>
<sequence length="213" mass="23677">MLPRPAARLVATEQLILWCLLRRILRPGKRHTEHEFGYHRRSSLHTILPVVLLLSPAELGAVHLLAHILSPWPPLKWVLLALGVYGILWLAGLRASLELLPHRLEEDGLRLRYGAHAEVFVPYAGIREVLIHPARPAGEPLSLFPAEGLKYSPEGTLLLPVGGRTDLALHLRSPVSARGILKLRGPATRVFFAADEPERLAAELRRRPGIGFP</sequence>
<protein>
    <recommendedName>
        <fullName evidence="3">Bacterial Pleckstrin homology domain-containing protein</fullName>
    </recommendedName>
</protein>
<keyword evidence="2" id="KW-1185">Reference proteome</keyword>
<reference evidence="1" key="1">
    <citation type="journal article" date="2019" name="Microbiol. Resour. Announc.">
        <title>Complete Genome Sequence of Rubrobacter xylanophilus Strain AA3-22, Isolated from Arima Onsen in Japan.</title>
        <authorList>
            <person name="Tomariguchi N."/>
            <person name="Miyazaki K."/>
        </authorList>
    </citation>
    <scope>NUCLEOTIDE SEQUENCE [LARGE SCALE GENOMIC DNA]</scope>
    <source>
        <strain evidence="1">AA3-22</strain>
    </source>
</reference>
<dbReference type="AlphaFoldDB" id="A0A510HMC2"/>